<name>K5VQ17_PHACS</name>
<dbReference type="AlphaFoldDB" id="K5VQ17"/>
<proteinExistence type="predicted"/>
<evidence type="ECO:0000313" key="1">
    <source>
        <dbReference type="EMBL" id="EKM48800.1"/>
    </source>
</evidence>
<dbReference type="GeneID" id="18909388"/>
<protein>
    <submittedName>
        <fullName evidence="1">Uncharacterized protein</fullName>
    </submittedName>
</protein>
<gene>
    <name evidence="1" type="ORF">PHACADRAFT_167410</name>
</gene>
<evidence type="ECO:0000313" key="2">
    <source>
        <dbReference type="Proteomes" id="UP000008370"/>
    </source>
</evidence>
<dbReference type="KEGG" id="pco:PHACADRAFT_167410"/>
<dbReference type="HOGENOM" id="CLU_1835845_0_0_1"/>
<sequence length="140" mass="15960">MPPRGKERTVNLMEQEMGLEHADGKKAKLVAEEEKGAQNTTGLLSLPVEILEQMCEDLLSTSRLITKKQALESEPHLNEELVYSTDHGRLAAALRVSCLQRYYERALEACAIRGSKFWYRQPAERLERTSWLPVECPYLA</sequence>
<dbReference type="Proteomes" id="UP000008370">
    <property type="component" value="Unassembled WGS sequence"/>
</dbReference>
<dbReference type="InParanoid" id="K5VQ17"/>
<organism evidence="1 2">
    <name type="scientific">Phanerochaete carnosa (strain HHB-10118-sp)</name>
    <name type="common">White-rot fungus</name>
    <name type="synonym">Peniophora carnosa</name>
    <dbReference type="NCBI Taxonomy" id="650164"/>
    <lineage>
        <taxon>Eukaryota</taxon>
        <taxon>Fungi</taxon>
        <taxon>Dikarya</taxon>
        <taxon>Basidiomycota</taxon>
        <taxon>Agaricomycotina</taxon>
        <taxon>Agaricomycetes</taxon>
        <taxon>Polyporales</taxon>
        <taxon>Phanerochaetaceae</taxon>
        <taxon>Phanerochaete</taxon>
    </lineage>
</organism>
<dbReference type="EMBL" id="JH930724">
    <property type="protein sequence ID" value="EKM48800.1"/>
    <property type="molecule type" value="Genomic_DNA"/>
</dbReference>
<keyword evidence="2" id="KW-1185">Reference proteome</keyword>
<accession>K5VQ17</accession>
<reference evidence="1 2" key="1">
    <citation type="journal article" date="2012" name="BMC Genomics">
        <title>Comparative genomics of the white-rot fungi, Phanerochaete carnosa and P. chrysosporium, to elucidate the genetic basis of the distinct wood types they colonize.</title>
        <authorList>
            <person name="Suzuki H."/>
            <person name="MacDonald J."/>
            <person name="Syed K."/>
            <person name="Salamov A."/>
            <person name="Hori C."/>
            <person name="Aerts A."/>
            <person name="Henrissat B."/>
            <person name="Wiebenga A."/>
            <person name="vanKuyk P.A."/>
            <person name="Barry K."/>
            <person name="Lindquist E."/>
            <person name="LaButti K."/>
            <person name="Lapidus A."/>
            <person name="Lucas S."/>
            <person name="Coutinho P."/>
            <person name="Gong Y."/>
            <person name="Samejima M."/>
            <person name="Mahadevan R."/>
            <person name="Abou-Zaid M."/>
            <person name="de Vries R.P."/>
            <person name="Igarashi K."/>
            <person name="Yadav J.S."/>
            <person name="Grigoriev I.V."/>
            <person name="Master E.R."/>
        </authorList>
    </citation>
    <scope>NUCLEOTIDE SEQUENCE [LARGE SCALE GENOMIC DNA]</scope>
    <source>
        <strain evidence="1 2">HHB-10118-sp</strain>
    </source>
</reference>
<dbReference type="RefSeq" id="XP_007402648.1">
    <property type="nucleotide sequence ID" value="XM_007402586.1"/>
</dbReference>